<gene>
    <name evidence="2" type="ORF">TCAL_04071</name>
</gene>
<comment type="caution">
    <text evidence="2">The sequence shown here is derived from an EMBL/GenBank/DDBJ whole genome shotgun (WGS) entry which is preliminary data.</text>
</comment>
<feature type="region of interest" description="Disordered" evidence="1">
    <location>
        <begin position="73"/>
        <end position="92"/>
    </location>
</feature>
<reference evidence="2 3" key="1">
    <citation type="journal article" date="2018" name="Nat. Ecol. Evol.">
        <title>Genomic signatures of mitonuclear coevolution across populations of Tigriopus californicus.</title>
        <authorList>
            <person name="Barreto F.S."/>
            <person name="Watson E.T."/>
            <person name="Lima T.G."/>
            <person name="Willett C.S."/>
            <person name="Edmands S."/>
            <person name="Li W."/>
            <person name="Burton R.S."/>
        </authorList>
    </citation>
    <scope>NUCLEOTIDE SEQUENCE [LARGE SCALE GENOMIC DNA]</scope>
    <source>
        <strain evidence="2 3">San Diego</strain>
    </source>
</reference>
<evidence type="ECO:0000313" key="3">
    <source>
        <dbReference type="Proteomes" id="UP000318571"/>
    </source>
</evidence>
<feature type="non-terminal residue" evidence="2">
    <location>
        <position position="148"/>
    </location>
</feature>
<proteinExistence type="predicted"/>
<keyword evidence="3" id="KW-1185">Reference proteome</keyword>
<protein>
    <submittedName>
        <fullName evidence="2">Uncharacterized protein</fullName>
    </submittedName>
</protein>
<organism evidence="2 3">
    <name type="scientific">Tigriopus californicus</name>
    <name type="common">Marine copepod</name>
    <dbReference type="NCBI Taxonomy" id="6832"/>
    <lineage>
        <taxon>Eukaryota</taxon>
        <taxon>Metazoa</taxon>
        <taxon>Ecdysozoa</taxon>
        <taxon>Arthropoda</taxon>
        <taxon>Crustacea</taxon>
        <taxon>Multicrustacea</taxon>
        <taxon>Hexanauplia</taxon>
        <taxon>Copepoda</taxon>
        <taxon>Harpacticoida</taxon>
        <taxon>Harpacticidae</taxon>
        <taxon>Tigriopus</taxon>
    </lineage>
</organism>
<name>A0A553PG53_TIGCA</name>
<dbReference type="EMBL" id="VCGU01000004">
    <property type="protein sequence ID" value="TRY76653.1"/>
    <property type="molecule type" value="Genomic_DNA"/>
</dbReference>
<dbReference type="Proteomes" id="UP000318571">
    <property type="component" value="Chromosome 5"/>
</dbReference>
<sequence length="148" mass="16059">MIFYLPKFFELKTVYSKIGFDYVVDCVSLLNPPKFNMSIQSGASSELSPETLLGTLSTPSAYEDLISSSHNNSTTSITTTTSSNNNNSSNQSSLLAQGLFSSGLSSGNSSSSMTRPSFSEAGEGLFWPFLNKCEEALRRNETKILHST</sequence>
<dbReference type="AlphaFoldDB" id="A0A553PG53"/>
<evidence type="ECO:0000313" key="2">
    <source>
        <dbReference type="EMBL" id="TRY76653.1"/>
    </source>
</evidence>
<evidence type="ECO:0000256" key="1">
    <source>
        <dbReference type="SAM" id="MobiDB-lite"/>
    </source>
</evidence>
<accession>A0A553PG53</accession>